<dbReference type="GO" id="GO:0003735">
    <property type="term" value="F:structural constituent of ribosome"/>
    <property type="evidence" value="ECO:0007669"/>
    <property type="project" value="InterPro"/>
</dbReference>
<dbReference type="AlphaFoldDB" id="A0AAN9VEM6"/>
<dbReference type="HAMAP" id="MF_00385">
    <property type="entry name" value="Ribosomal_bS16"/>
    <property type="match status" value="1"/>
</dbReference>
<comment type="caution">
    <text evidence="8">The sequence shown here is derived from an EMBL/GenBank/DDBJ whole genome shotgun (WGS) entry which is preliminary data.</text>
</comment>
<evidence type="ECO:0000256" key="7">
    <source>
        <dbReference type="ARBA" id="ARBA00035438"/>
    </source>
</evidence>
<reference evidence="8 9" key="1">
    <citation type="submission" date="2024-03" db="EMBL/GenBank/DDBJ databases">
        <title>The genome assembly and annotation of the cricket Gryllus longicercus Weissman &amp; Gray.</title>
        <authorList>
            <person name="Szrajer S."/>
            <person name="Gray D."/>
            <person name="Ylla G."/>
        </authorList>
    </citation>
    <scope>NUCLEOTIDE SEQUENCE [LARGE SCALE GENOMIC DNA]</scope>
    <source>
        <strain evidence="8">DAG 2021-001</strain>
        <tissue evidence="8">Whole body minus gut</tissue>
    </source>
</reference>
<dbReference type="Proteomes" id="UP001378592">
    <property type="component" value="Unassembled WGS sequence"/>
</dbReference>
<evidence type="ECO:0000256" key="5">
    <source>
        <dbReference type="ARBA" id="ARBA00023274"/>
    </source>
</evidence>
<evidence type="ECO:0000256" key="6">
    <source>
        <dbReference type="ARBA" id="ARBA00035263"/>
    </source>
</evidence>
<dbReference type="SUPFAM" id="SSF54565">
    <property type="entry name" value="Ribosomal protein S16"/>
    <property type="match status" value="1"/>
</dbReference>
<dbReference type="GO" id="GO:0005743">
    <property type="term" value="C:mitochondrial inner membrane"/>
    <property type="evidence" value="ECO:0007669"/>
    <property type="project" value="UniProtKB-ARBA"/>
</dbReference>
<dbReference type="GO" id="GO:0005763">
    <property type="term" value="C:mitochondrial small ribosomal subunit"/>
    <property type="evidence" value="ECO:0007669"/>
    <property type="project" value="TreeGrafter"/>
</dbReference>
<comment type="similarity">
    <text evidence="2">Belongs to the bacterial ribosomal protein bS16 family.</text>
</comment>
<name>A0AAN9VEM6_9ORTH</name>
<keyword evidence="3" id="KW-0689">Ribosomal protein</keyword>
<dbReference type="Pfam" id="PF00886">
    <property type="entry name" value="Ribosomal_S16"/>
    <property type="match status" value="1"/>
</dbReference>
<comment type="subcellular location">
    <subcellularLocation>
        <location evidence="1">Mitochondrion</location>
    </subcellularLocation>
</comment>
<gene>
    <name evidence="8" type="ORF">R5R35_010524</name>
</gene>
<evidence type="ECO:0000256" key="2">
    <source>
        <dbReference type="ARBA" id="ARBA00006668"/>
    </source>
</evidence>
<evidence type="ECO:0000313" key="8">
    <source>
        <dbReference type="EMBL" id="KAK7863494.1"/>
    </source>
</evidence>
<dbReference type="NCBIfam" id="TIGR00002">
    <property type="entry name" value="S16"/>
    <property type="match status" value="1"/>
</dbReference>
<organism evidence="8 9">
    <name type="scientific">Gryllus longicercus</name>
    <dbReference type="NCBI Taxonomy" id="2509291"/>
    <lineage>
        <taxon>Eukaryota</taxon>
        <taxon>Metazoa</taxon>
        <taxon>Ecdysozoa</taxon>
        <taxon>Arthropoda</taxon>
        <taxon>Hexapoda</taxon>
        <taxon>Insecta</taxon>
        <taxon>Pterygota</taxon>
        <taxon>Neoptera</taxon>
        <taxon>Polyneoptera</taxon>
        <taxon>Orthoptera</taxon>
        <taxon>Ensifera</taxon>
        <taxon>Gryllidea</taxon>
        <taxon>Grylloidea</taxon>
        <taxon>Gryllidae</taxon>
        <taxon>Gryllinae</taxon>
        <taxon>Gryllus</taxon>
    </lineage>
</organism>
<dbReference type="InterPro" id="IPR000307">
    <property type="entry name" value="Ribosomal_bS16"/>
</dbReference>
<evidence type="ECO:0000256" key="1">
    <source>
        <dbReference type="ARBA" id="ARBA00004173"/>
    </source>
</evidence>
<evidence type="ECO:0000256" key="3">
    <source>
        <dbReference type="ARBA" id="ARBA00022980"/>
    </source>
</evidence>
<protein>
    <recommendedName>
        <fullName evidence="6">Small ribosomal subunit protein bS16m</fullName>
    </recommendedName>
    <alternativeName>
        <fullName evidence="7">28S ribosomal protein S16, mitochondrial</fullName>
    </alternativeName>
</protein>
<dbReference type="InterPro" id="IPR023803">
    <property type="entry name" value="Ribosomal_bS16_dom_sf"/>
</dbReference>
<dbReference type="FunFam" id="3.30.1320.10:FF:000004">
    <property type="entry name" value="28S ribosomal protein S16, mitochondrial"/>
    <property type="match status" value="1"/>
</dbReference>
<proteinExistence type="inferred from homology"/>
<keyword evidence="4" id="KW-0496">Mitochondrion</keyword>
<evidence type="ECO:0000256" key="4">
    <source>
        <dbReference type="ARBA" id="ARBA00023128"/>
    </source>
</evidence>
<evidence type="ECO:0000313" key="9">
    <source>
        <dbReference type="Proteomes" id="UP001378592"/>
    </source>
</evidence>
<keyword evidence="5" id="KW-0687">Ribonucleoprotein</keyword>
<dbReference type="PANTHER" id="PTHR12919">
    <property type="entry name" value="30S RIBOSOMAL PROTEIN S16"/>
    <property type="match status" value="1"/>
</dbReference>
<dbReference type="EMBL" id="JAZDUA010000229">
    <property type="protein sequence ID" value="KAK7863494.1"/>
    <property type="molecule type" value="Genomic_DNA"/>
</dbReference>
<keyword evidence="9" id="KW-1185">Reference proteome</keyword>
<dbReference type="PANTHER" id="PTHR12919:SF20">
    <property type="entry name" value="SMALL RIBOSOMAL SUBUNIT PROTEIN BS16M"/>
    <property type="match status" value="1"/>
</dbReference>
<dbReference type="GO" id="GO:0032543">
    <property type="term" value="P:mitochondrial translation"/>
    <property type="evidence" value="ECO:0007669"/>
    <property type="project" value="TreeGrafter"/>
</dbReference>
<sequence length="123" mass="14025">MPHPASGGAQFLQHTRKIIRFTRKGCTNRPFYHIVVMESFRDQQDPVIEQVGTYDPLPNQHNEKLVSLNLERIRHWVGNGADVSTPVAQLLGLCGFFPIHPRSYMTAWRNRRAQAPSENNSSS</sequence>
<dbReference type="Gene3D" id="3.30.1320.10">
    <property type="match status" value="1"/>
</dbReference>
<accession>A0AAN9VEM6</accession>